<evidence type="ECO:0000256" key="1">
    <source>
        <dbReference type="ARBA" id="ARBA00005054"/>
    </source>
</evidence>
<evidence type="ECO:0000259" key="7">
    <source>
        <dbReference type="Pfam" id="PF00551"/>
    </source>
</evidence>
<dbReference type="RefSeq" id="WP_037167393.1">
    <property type="nucleotide sequence ID" value="NZ_CAJXID010000032.1"/>
</dbReference>
<comment type="catalytic activity">
    <reaction evidence="5 6">
        <text>N(1)-(5-phospho-beta-D-ribosyl)glycinamide + (6R)-10-formyltetrahydrofolate = N(2)-formyl-N(1)-(5-phospho-beta-D-ribosyl)glycinamide + (6S)-5,6,7,8-tetrahydrofolate + H(+)</text>
        <dbReference type="Rhea" id="RHEA:15053"/>
        <dbReference type="ChEBI" id="CHEBI:15378"/>
        <dbReference type="ChEBI" id="CHEBI:57453"/>
        <dbReference type="ChEBI" id="CHEBI:143788"/>
        <dbReference type="ChEBI" id="CHEBI:147286"/>
        <dbReference type="ChEBI" id="CHEBI:195366"/>
        <dbReference type="EC" id="2.1.2.2"/>
    </reaction>
</comment>
<reference evidence="8 9" key="1">
    <citation type="submission" date="2014-06" db="EMBL/GenBank/DDBJ databases">
        <title>Rhizobium pelagicum/R2-400B4.</title>
        <authorList>
            <person name="Kimes N.E."/>
            <person name="Lopez-Perez M."/>
        </authorList>
    </citation>
    <scope>NUCLEOTIDE SEQUENCE [LARGE SCALE GENOMIC DNA]</scope>
    <source>
        <strain evidence="8 9">R2-400B4</strain>
    </source>
</reference>
<dbReference type="Pfam" id="PF00551">
    <property type="entry name" value="Formyl_trans_N"/>
    <property type="match status" value="1"/>
</dbReference>
<evidence type="ECO:0000256" key="6">
    <source>
        <dbReference type="HAMAP-Rule" id="MF_01930"/>
    </source>
</evidence>
<evidence type="ECO:0000256" key="3">
    <source>
        <dbReference type="ARBA" id="ARBA00022755"/>
    </source>
</evidence>
<proteinExistence type="inferred from homology"/>
<comment type="caution">
    <text evidence="8">The sequence shown here is derived from an EMBL/GenBank/DDBJ whole genome shotgun (WGS) entry which is preliminary data.</text>
</comment>
<evidence type="ECO:0000256" key="5">
    <source>
        <dbReference type="ARBA" id="ARBA00047664"/>
    </source>
</evidence>
<keyword evidence="9" id="KW-1185">Reference proteome</keyword>
<dbReference type="GO" id="GO:0006189">
    <property type="term" value="P:'de novo' IMP biosynthetic process"/>
    <property type="evidence" value="ECO:0007669"/>
    <property type="project" value="UniProtKB-UniRule"/>
</dbReference>
<feature type="binding site" evidence="6">
    <location>
        <position position="74"/>
    </location>
    <ligand>
        <name>(6R)-10-formyltetrahydrofolate</name>
        <dbReference type="ChEBI" id="CHEBI:195366"/>
    </ligand>
</feature>
<organism evidence="8 9">
    <name type="scientific">Pseudorhizobium pelagicum</name>
    <dbReference type="NCBI Taxonomy" id="1509405"/>
    <lineage>
        <taxon>Bacteria</taxon>
        <taxon>Pseudomonadati</taxon>
        <taxon>Pseudomonadota</taxon>
        <taxon>Alphaproteobacteria</taxon>
        <taxon>Hyphomicrobiales</taxon>
        <taxon>Rhizobiaceae</taxon>
        <taxon>Rhizobium/Agrobacterium group</taxon>
        <taxon>Pseudorhizobium</taxon>
    </lineage>
</organism>
<gene>
    <name evidence="6" type="primary">purN</name>
    <name evidence="8" type="ORF">GV68_05980</name>
</gene>
<dbReference type="InterPro" id="IPR001555">
    <property type="entry name" value="GART_AS"/>
</dbReference>
<feature type="active site" description="Proton donor" evidence="6">
    <location>
        <position position="118"/>
    </location>
</feature>
<comment type="function">
    <text evidence="6">Catalyzes the transfer of a formyl group from 10-formyltetrahydrofolate to 5-phospho-ribosyl-glycinamide (GAR), producing 5-phospho-ribosyl-N-formylglycinamide (FGAR) and tetrahydrofolate.</text>
</comment>
<accession>A0A922P356</accession>
<comment type="pathway">
    <text evidence="1 6">Purine metabolism; IMP biosynthesis via de novo pathway; N(2)-formyl-N(1)-(5-phospho-D-ribosyl)glycinamide from N(1)-(5-phospho-D-ribosyl)glycinamide (10-formyl THF route): step 1/1.</text>
</comment>
<evidence type="ECO:0000313" key="9">
    <source>
        <dbReference type="Proteomes" id="UP000052167"/>
    </source>
</evidence>
<dbReference type="GO" id="GO:0004644">
    <property type="term" value="F:phosphoribosylglycinamide formyltransferase activity"/>
    <property type="evidence" value="ECO:0007669"/>
    <property type="project" value="UniProtKB-UniRule"/>
</dbReference>
<feature type="binding site" evidence="6">
    <location>
        <begin position="99"/>
        <end position="102"/>
    </location>
    <ligand>
        <name>(6R)-10-formyltetrahydrofolate</name>
        <dbReference type="ChEBI" id="CHEBI:195366"/>
    </ligand>
</feature>
<feature type="binding site" evidence="6">
    <location>
        <begin position="21"/>
        <end position="23"/>
    </location>
    <ligand>
        <name>N(1)-(5-phospho-beta-D-ribosyl)glycinamide</name>
        <dbReference type="ChEBI" id="CHEBI:143788"/>
    </ligand>
</feature>
<dbReference type="AlphaFoldDB" id="A0A922P356"/>
<evidence type="ECO:0000256" key="2">
    <source>
        <dbReference type="ARBA" id="ARBA00022679"/>
    </source>
</evidence>
<feature type="site" description="Raises pKa of active site His" evidence="6">
    <location>
        <position position="154"/>
    </location>
</feature>
<comment type="similarity">
    <text evidence="4 6">Belongs to the GART family.</text>
</comment>
<evidence type="ECO:0000256" key="4">
    <source>
        <dbReference type="ARBA" id="ARBA00038440"/>
    </source>
</evidence>
<feature type="binding site" evidence="6">
    <location>
        <position position="116"/>
    </location>
    <ligand>
        <name>(6R)-10-formyltetrahydrofolate</name>
        <dbReference type="ChEBI" id="CHEBI:195366"/>
    </ligand>
</feature>
<dbReference type="InterPro" id="IPR004607">
    <property type="entry name" value="GART"/>
</dbReference>
<evidence type="ECO:0000313" key="8">
    <source>
        <dbReference type="EMBL" id="KEQ07004.1"/>
    </source>
</evidence>
<dbReference type="OrthoDB" id="9806170at2"/>
<dbReference type="GO" id="GO:0005829">
    <property type="term" value="C:cytosol"/>
    <property type="evidence" value="ECO:0007669"/>
    <property type="project" value="TreeGrafter"/>
</dbReference>
<dbReference type="HAMAP" id="MF_01930">
    <property type="entry name" value="PurN"/>
    <property type="match status" value="1"/>
</dbReference>
<dbReference type="SUPFAM" id="SSF53328">
    <property type="entry name" value="Formyltransferase"/>
    <property type="match status" value="1"/>
</dbReference>
<dbReference type="EC" id="2.1.2.2" evidence="6"/>
<dbReference type="PANTHER" id="PTHR43369:SF2">
    <property type="entry name" value="PHOSPHORIBOSYLGLYCINAMIDE FORMYLTRANSFERASE"/>
    <property type="match status" value="1"/>
</dbReference>
<dbReference type="InterPro" id="IPR036477">
    <property type="entry name" value="Formyl_transf_N_sf"/>
</dbReference>
<protein>
    <recommendedName>
        <fullName evidence="6">Phosphoribosylglycinamide formyltransferase</fullName>
        <ecNumber evidence="6">2.1.2.2</ecNumber>
    </recommendedName>
    <alternativeName>
        <fullName evidence="6">5'-phosphoribosylglycinamide transformylase</fullName>
    </alternativeName>
    <alternativeName>
        <fullName evidence="6">GAR transformylase</fullName>
        <shortName evidence="6">GART</shortName>
    </alternativeName>
</protein>
<sequence>MTATPAKGNAKRVVVFISGGGSNMLALADACAAPDSPAEIVAVISDKAEAAGLAKAKARGIPTFAFERKNYDGKAEHEAAILAALDELQPDILCLAGYMRLISGAFIGRYDGRILNIHPSLLPLFAGLHTHQRAIDAGMKIAGCTVHFVTEGMDEGPIIAQAAVPVLGTDTAEKLAARLLGVEHKLYPLALKLVAEGMVRMEGGRAILSPVAQTSLADQQILCAGL</sequence>
<dbReference type="Gene3D" id="3.40.50.170">
    <property type="entry name" value="Formyl transferase, N-terminal domain"/>
    <property type="match status" value="1"/>
</dbReference>
<keyword evidence="2 6" id="KW-0808">Transferase</keyword>
<dbReference type="CDD" id="cd08645">
    <property type="entry name" value="FMT_core_GART"/>
    <property type="match status" value="1"/>
</dbReference>
<dbReference type="EMBL" id="JOKJ01000014">
    <property type="protein sequence ID" value="KEQ07004.1"/>
    <property type="molecule type" value="Genomic_DNA"/>
</dbReference>
<name>A0A922P356_9HYPH</name>
<dbReference type="Proteomes" id="UP000052167">
    <property type="component" value="Unassembled WGS sequence"/>
</dbReference>
<dbReference type="NCBIfam" id="TIGR00639">
    <property type="entry name" value="PurN"/>
    <property type="match status" value="1"/>
</dbReference>
<dbReference type="PROSITE" id="PS00373">
    <property type="entry name" value="GART"/>
    <property type="match status" value="1"/>
</dbReference>
<feature type="domain" description="Formyl transferase N-terminal" evidence="7">
    <location>
        <begin position="11"/>
        <end position="191"/>
    </location>
</feature>
<keyword evidence="3 6" id="KW-0658">Purine biosynthesis</keyword>
<dbReference type="PANTHER" id="PTHR43369">
    <property type="entry name" value="PHOSPHORIBOSYLGLYCINAMIDE FORMYLTRANSFERASE"/>
    <property type="match status" value="1"/>
</dbReference>
<dbReference type="InterPro" id="IPR002376">
    <property type="entry name" value="Formyl_transf_N"/>
</dbReference>